<organism evidence="7 8">
    <name type="scientific">Coccomyxa subellipsoidea</name>
    <dbReference type="NCBI Taxonomy" id="248742"/>
    <lineage>
        <taxon>Eukaryota</taxon>
        <taxon>Viridiplantae</taxon>
        <taxon>Chlorophyta</taxon>
        <taxon>core chlorophytes</taxon>
        <taxon>Trebouxiophyceae</taxon>
        <taxon>Trebouxiophyceae incertae sedis</taxon>
        <taxon>Coccomyxaceae</taxon>
        <taxon>Coccomyxa</taxon>
    </lineage>
</organism>
<keyword evidence="3" id="KW-0158">Chromosome</keyword>
<gene>
    <name evidence="7" type="ORF">WJX75_007563</name>
</gene>
<evidence type="ECO:0000313" key="7">
    <source>
        <dbReference type="EMBL" id="KAK9907645.1"/>
    </source>
</evidence>
<accession>A0ABR2YL85</accession>
<evidence type="ECO:0000256" key="2">
    <source>
        <dbReference type="ARBA" id="ARBA00004286"/>
    </source>
</evidence>
<keyword evidence="4" id="KW-0539">Nucleus</keyword>
<protein>
    <recommendedName>
        <fullName evidence="6">HORMA domain-containing protein</fullName>
    </recommendedName>
</protein>
<dbReference type="Gene3D" id="3.30.900.10">
    <property type="entry name" value="HORMA domain"/>
    <property type="match status" value="1"/>
</dbReference>
<feature type="domain" description="HORMA" evidence="6">
    <location>
        <begin position="1"/>
        <end position="188"/>
    </location>
</feature>
<evidence type="ECO:0000256" key="4">
    <source>
        <dbReference type="ARBA" id="ARBA00023242"/>
    </source>
</evidence>
<comment type="caution">
    <text evidence="7">The sequence shown here is derived from an EMBL/GenBank/DDBJ whole genome shotgun (WGS) entry which is preliminary data.</text>
</comment>
<evidence type="ECO:0000256" key="1">
    <source>
        <dbReference type="ARBA" id="ARBA00004123"/>
    </source>
</evidence>
<dbReference type="InterPro" id="IPR051294">
    <property type="entry name" value="HORMA_MeioticProgression"/>
</dbReference>
<dbReference type="SUPFAM" id="SSF56019">
    <property type="entry name" value="The spindle assembly checkpoint protein mad2"/>
    <property type="match status" value="1"/>
</dbReference>
<dbReference type="PANTHER" id="PTHR48225">
    <property type="entry name" value="HORMA DOMAIN-CONTAINING PROTEIN 1"/>
    <property type="match status" value="1"/>
</dbReference>
<evidence type="ECO:0000259" key="6">
    <source>
        <dbReference type="PROSITE" id="PS50815"/>
    </source>
</evidence>
<dbReference type="Pfam" id="PF02301">
    <property type="entry name" value="HORMA"/>
    <property type="match status" value="1"/>
</dbReference>
<evidence type="ECO:0000256" key="5">
    <source>
        <dbReference type="ARBA" id="ARBA00023254"/>
    </source>
</evidence>
<dbReference type="InterPro" id="IPR036570">
    <property type="entry name" value="HORMA_dom_sf"/>
</dbReference>
<keyword evidence="8" id="KW-1185">Reference proteome</keyword>
<reference evidence="7 8" key="1">
    <citation type="journal article" date="2024" name="Nat. Commun.">
        <title>Phylogenomics reveals the evolutionary origins of lichenization in chlorophyte algae.</title>
        <authorList>
            <person name="Puginier C."/>
            <person name="Libourel C."/>
            <person name="Otte J."/>
            <person name="Skaloud P."/>
            <person name="Haon M."/>
            <person name="Grisel S."/>
            <person name="Petersen M."/>
            <person name="Berrin J.G."/>
            <person name="Delaux P.M."/>
            <person name="Dal Grande F."/>
            <person name="Keller J."/>
        </authorList>
    </citation>
    <scope>NUCLEOTIDE SEQUENCE [LARGE SCALE GENOMIC DNA]</scope>
    <source>
        <strain evidence="7 8">SAG 216-7</strain>
    </source>
</reference>
<keyword evidence="5" id="KW-0469">Meiosis</keyword>
<name>A0ABR2YL85_9CHLO</name>
<dbReference type="InterPro" id="IPR003511">
    <property type="entry name" value="HORMA_dom"/>
</dbReference>
<dbReference type="Proteomes" id="UP001491310">
    <property type="component" value="Unassembled WGS sequence"/>
</dbReference>
<proteinExistence type="predicted"/>
<evidence type="ECO:0000313" key="8">
    <source>
        <dbReference type="Proteomes" id="UP001491310"/>
    </source>
</evidence>
<sequence length="312" mass="35017">MLQAVEQAQQQEITPTESLELMLIPGKNKDAQRLVEWVEYGLHDAVGRQYLESMSFGVSQDAAQTQLLEEFTYKFSYDMPNTLNVTDRHGNSIELPTSQASQTNIKTVKYQIVRLMRTLIQVCTTLEELPRERYVFMKLTYTDDTPADYEPPYFRKLDDLDASYFPSKPFDMSVGSVQTNYHGVSMVVRSMFDPLDDTTDNAKDGAEGHGQTATIVDHQLVASLEDCGASQVPINDKDVPGAAKSSKVTSATITSVLPNVISYCRDGEKSMVDFADVMARFTETDVGTLERFSETRSRDLRTLDRAITDLKV</sequence>
<comment type="subcellular location">
    <subcellularLocation>
        <location evidence="2">Chromosome</location>
    </subcellularLocation>
    <subcellularLocation>
        <location evidence="1">Nucleus</location>
    </subcellularLocation>
</comment>
<dbReference type="EMBL" id="JALJOT010000009">
    <property type="protein sequence ID" value="KAK9907645.1"/>
    <property type="molecule type" value="Genomic_DNA"/>
</dbReference>
<evidence type="ECO:0000256" key="3">
    <source>
        <dbReference type="ARBA" id="ARBA00022454"/>
    </source>
</evidence>
<dbReference type="PANTHER" id="PTHR48225:SF7">
    <property type="entry name" value="MEIOSIS-SPECIFIC PROTEIN HOP1"/>
    <property type="match status" value="1"/>
</dbReference>
<dbReference type="PROSITE" id="PS50815">
    <property type="entry name" value="HORMA"/>
    <property type="match status" value="1"/>
</dbReference>